<comment type="caution">
    <text evidence="3">The sequence shown here is derived from an EMBL/GenBank/DDBJ whole genome shotgun (WGS) entry which is preliminary data.</text>
</comment>
<feature type="compositionally biased region" description="Low complexity" evidence="1">
    <location>
        <begin position="1"/>
        <end position="10"/>
    </location>
</feature>
<proteinExistence type="predicted"/>
<evidence type="ECO:0000313" key="3">
    <source>
        <dbReference type="EMBL" id="GHC60886.1"/>
    </source>
</evidence>
<dbReference type="Gene3D" id="2.60.120.10">
    <property type="entry name" value="Jelly Rolls"/>
    <property type="match status" value="1"/>
</dbReference>
<dbReference type="Pfam" id="PF12973">
    <property type="entry name" value="Cupin_7"/>
    <property type="match status" value="1"/>
</dbReference>
<dbReference type="EMBL" id="BMVB01000015">
    <property type="protein sequence ID" value="GHC60886.1"/>
    <property type="molecule type" value="Genomic_DNA"/>
</dbReference>
<sequence>MSTTPTTTQTGRPADGHRPATVLRGLLSPEGLDALDWTTWSEPGRAGVEAVRLYTTDGPSPATGLISRMGPGAHGDLHEHLGYEAMFVLQGELCDDSGARYTTGDLIVVEPGSVHQVSTETGCVVLGFRDAPTAPLG</sequence>
<feature type="domain" description="ChrR-like cupin" evidence="2">
    <location>
        <begin position="34"/>
        <end position="126"/>
    </location>
</feature>
<dbReference type="Proteomes" id="UP000646244">
    <property type="component" value="Unassembled WGS sequence"/>
</dbReference>
<name>A0A918WMY1_STRCJ</name>
<feature type="region of interest" description="Disordered" evidence="1">
    <location>
        <begin position="1"/>
        <end position="20"/>
    </location>
</feature>
<protein>
    <recommendedName>
        <fullName evidence="2">ChrR-like cupin domain-containing protein</fullName>
    </recommendedName>
</protein>
<gene>
    <name evidence="3" type="ORF">GCM10010507_42410</name>
</gene>
<reference evidence="3" key="2">
    <citation type="submission" date="2020-09" db="EMBL/GenBank/DDBJ databases">
        <authorList>
            <person name="Sun Q."/>
            <person name="Ohkuma M."/>
        </authorList>
    </citation>
    <scope>NUCLEOTIDE SEQUENCE</scope>
    <source>
        <strain evidence="3">JCM 4633</strain>
    </source>
</reference>
<dbReference type="RefSeq" id="WP_190111432.1">
    <property type="nucleotide sequence ID" value="NZ_BMVB01000015.1"/>
</dbReference>
<dbReference type="InterPro" id="IPR011051">
    <property type="entry name" value="RmlC_Cupin_sf"/>
</dbReference>
<dbReference type="InterPro" id="IPR025979">
    <property type="entry name" value="ChrR-like_cupin_dom"/>
</dbReference>
<reference evidence="3" key="1">
    <citation type="journal article" date="2014" name="Int. J. Syst. Evol. Microbiol.">
        <title>Complete genome sequence of Corynebacterium casei LMG S-19264T (=DSM 44701T), isolated from a smear-ripened cheese.</title>
        <authorList>
            <consortium name="US DOE Joint Genome Institute (JGI-PGF)"/>
            <person name="Walter F."/>
            <person name="Albersmeier A."/>
            <person name="Kalinowski J."/>
            <person name="Ruckert C."/>
        </authorList>
    </citation>
    <scope>NUCLEOTIDE SEQUENCE</scope>
    <source>
        <strain evidence="3">JCM 4633</strain>
    </source>
</reference>
<evidence type="ECO:0000313" key="4">
    <source>
        <dbReference type="Proteomes" id="UP000646244"/>
    </source>
</evidence>
<accession>A0A918WMY1</accession>
<dbReference type="InterPro" id="IPR014710">
    <property type="entry name" value="RmlC-like_jellyroll"/>
</dbReference>
<dbReference type="AlphaFoldDB" id="A0A918WMY1"/>
<evidence type="ECO:0000259" key="2">
    <source>
        <dbReference type="Pfam" id="PF12973"/>
    </source>
</evidence>
<evidence type="ECO:0000256" key="1">
    <source>
        <dbReference type="SAM" id="MobiDB-lite"/>
    </source>
</evidence>
<organism evidence="3 4">
    <name type="scientific">Streptomyces cinnamoneus</name>
    <name type="common">Streptoverticillium cinnamoneum</name>
    <dbReference type="NCBI Taxonomy" id="53446"/>
    <lineage>
        <taxon>Bacteria</taxon>
        <taxon>Bacillati</taxon>
        <taxon>Actinomycetota</taxon>
        <taxon>Actinomycetes</taxon>
        <taxon>Kitasatosporales</taxon>
        <taxon>Streptomycetaceae</taxon>
        <taxon>Streptomyces</taxon>
        <taxon>Streptomyces cinnamoneus group</taxon>
    </lineage>
</organism>
<dbReference type="SUPFAM" id="SSF51182">
    <property type="entry name" value="RmlC-like cupins"/>
    <property type="match status" value="1"/>
</dbReference>